<dbReference type="Proteomes" id="UP000193467">
    <property type="component" value="Unassembled WGS sequence"/>
</dbReference>
<dbReference type="InParanoid" id="A0A1Y2G1P1"/>
<dbReference type="InterPro" id="IPR013144">
    <property type="entry name" value="CRA_dom"/>
</dbReference>
<dbReference type="InterPro" id="IPR024964">
    <property type="entry name" value="CTLH/CRA"/>
</dbReference>
<keyword evidence="3" id="KW-1185">Reference proteome</keyword>
<comment type="caution">
    <text evidence="2">The sequence shown here is derived from an EMBL/GenBank/DDBJ whole genome shotgun (WGS) entry which is preliminary data.</text>
</comment>
<dbReference type="OrthoDB" id="2415936at2759"/>
<organism evidence="2 3">
    <name type="scientific">Leucosporidium creatinivorum</name>
    <dbReference type="NCBI Taxonomy" id="106004"/>
    <lineage>
        <taxon>Eukaryota</taxon>
        <taxon>Fungi</taxon>
        <taxon>Dikarya</taxon>
        <taxon>Basidiomycota</taxon>
        <taxon>Pucciniomycotina</taxon>
        <taxon>Microbotryomycetes</taxon>
        <taxon>Leucosporidiales</taxon>
        <taxon>Leucosporidium</taxon>
    </lineage>
</organism>
<accession>A0A1Y2G1P1</accession>
<evidence type="ECO:0000313" key="2">
    <source>
        <dbReference type="EMBL" id="ORY90795.1"/>
    </source>
</evidence>
<reference evidence="2 3" key="1">
    <citation type="submission" date="2016-07" db="EMBL/GenBank/DDBJ databases">
        <title>Pervasive Adenine N6-methylation of Active Genes in Fungi.</title>
        <authorList>
            <consortium name="DOE Joint Genome Institute"/>
            <person name="Mondo S.J."/>
            <person name="Dannebaum R.O."/>
            <person name="Kuo R.C."/>
            <person name="Labutti K."/>
            <person name="Haridas S."/>
            <person name="Kuo A."/>
            <person name="Salamov A."/>
            <person name="Ahrendt S.R."/>
            <person name="Lipzen A."/>
            <person name="Sullivan W."/>
            <person name="Andreopoulos W.B."/>
            <person name="Clum A."/>
            <person name="Lindquist E."/>
            <person name="Daum C."/>
            <person name="Ramamoorthy G.K."/>
            <person name="Gryganskyi A."/>
            <person name="Culley D."/>
            <person name="Magnuson J.K."/>
            <person name="James T.Y."/>
            <person name="O'Malley M.A."/>
            <person name="Stajich J.E."/>
            <person name="Spatafora J.W."/>
            <person name="Visel A."/>
            <person name="Grigoriev I.V."/>
        </authorList>
    </citation>
    <scope>NUCLEOTIDE SEQUENCE [LARGE SCALE GENOMIC DNA]</scope>
    <source>
        <strain evidence="2 3">62-1032</strain>
    </source>
</reference>
<name>A0A1Y2G1P1_9BASI</name>
<dbReference type="PANTHER" id="PTHR12864">
    <property type="entry name" value="RAN BINDING PROTEIN 9-RELATED"/>
    <property type="match status" value="1"/>
</dbReference>
<gene>
    <name evidence="2" type="ORF">BCR35DRAFT_299373</name>
</gene>
<feature type="domain" description="CTLH" evidence="1">
    <location>
        <begin position="1"/>
        <end position="53"/>
    </location>
</feature>
<dbReference type="AlphaFoldDB" id="A0A1Y2G1P1"/>
<sequence length="200" mass="22029">MEIRRAVQSGDVEQATEMVNELNPEILDRNPTLHFHLLQLHLIELIRHQRIPEALLFAQSELAPRGEENPQFLKELERTMALLAFEMPSLSSSTSTSTAPVVVASAAAGKKGKTIDEVPAMPESISSLLDQSQRLKTATELNAAILTAQSHGKDPKLPGLMKMLVWGETLLNDKGADFPKWDFHDLLKKETNGAGDAMVL</sequence>
<dbReference type="STRING" id="106004.A0A1Y2G1P1"/>
<protein>
    <submittedName>
        <fullName evidence="2">CTLH/CRA C-terminal to lish motif domain-containing protein</fullName>
    </submittedName>
</protein>
<evidence type="ECO:0000259" key="1">
    <source>
        <dbReference type="PROSITE" id="PS50897"/>
    </source>
</evidence>
<dbReference type="InterPro" id="IPR050618">
    <property type="entry name" value="Ubq-SigPath_Reg"/>
</dbReference>
<dbReference type="EMBL" id="MCGR01000003">
    <property type="protein sequence ID" value="ORY90795.1"/>
    <property type="molecule type" value="Genomic_DNA"/>
</dbReference>
<dbReference type="FunCoup" id="A0A1Y2G1P1">
    <property type="interactions" value="558"/>
</dbReference>
<dbReference type="PROSITE" id="PS50897">
    <property type="entry name" value="CTLH"/>
    <property type="match status" value="1"/>
</dbReference>
<proteinExistence type="predicted"/>
<dbReference type="SMART" id="SM00757">
    <property type="entry name" value="CRA"/>
    <property type="match status" value="1"/>
</dbReference>
<dbReference type="Pfam" id="PF10607">
    <property type="entry name" value="CTLH"/>
    <property type="match status" value="1"/>
</dbReference>
<dbReference type="InterPro" id="IPR006595">
    <property type="entry name" value="CTLH_C"/>
</dbReference>
<dbReference type="SMART" id="SM00668">
    <property type="entry name" value="CTLH"/>
    <property type="match status" value="1"/>
</dbReference>
<evidence type="ECO:0000313" key="3">
    <source>
        <dbReference type="Proteomes" id="UP000193467"/>
    </source>
</evidence>